<evidence type="ECO:0000259" key="4">
    <source>
        <dbReference type="Pfam" id="PF00149"/>
    </source>
</evidence>
<dbReference type="EMBL" id="CDML01000036">
    <property type="protein sequence ID" value="CRF41323.1"/>
    <property type="molecule type" value="Genomic_DNA"/>
</dbReference>
<dbReference type="GO" id="GO:0009245">
    <property type="term" value="P:lipid A biosynthetic process"/>
    <property type="evidence" value="ECO:0007669"/>
    <property type="project" value="TreeGrafter"/>
</dbReference>
<reference evidence="7" key="1">
    <citation type="submission" date="2014-12" db="EMBL/GenBank/DDBJ databases">
        <title>Whole genome sequences of four Staphylococcus schleiferi canine isolates.</title>
        <authorList>
            <person name="Misic A.M."/>
            <person name="Cain C."/>
            <person name="Morris D.O."/>
            <person name="Rankin S."/>
            <person name="Beiting D."/>
        </authorList>
    </citation>
    <scope>NUCLEOTIDE SEQUENCE</scope>
    <source>
        <strain evidence="5">ASB11</strain>
        <strain evidence="6">ASB13</strain>
        <strain evidence="7">ASB9</strain>
    </source>
</reference>
<evidence type="ECO:0000313" key="8">
    <source>
        <dbReference type="Proteomes" id="UP000038622"/>
    </source>
</evidence>
<gene>
    <name evidence="5" type="ORF">HAL011_11140</name>
    <name evidence="6" type="ORF">HAL013_07890</name>
    <name evidence="7" type="ORF">HAL09_09480</name>
</gene>
<evidence type="ECO:0000313" key="6">
    <source>
        <dbReference type="EMBL" id="CRF42595.1"/>
    </source>
</evidence>
<evidence type="ECO:0000313" key="7">
    <source>
        <dbReference type="EMBL" id="CRF44369.1"/>
    </source>
</evidence>
<evidence type="ECO:0000313" key="9">
    <source>
        <dbReference type="Proteomes" id="UP000041394"/>
    </source>
</evidence>
<organism evidence="7 9">
    <name type="scientific">Helicobacter ailurogastricus</name>
    <dbReference type="NCBI Taxonomy" id="1578720"/>
    <lineage>
        <taxon>Bacteria</taxon>
        <taxon>Pseudomonadati</taxon>
        <taxon>Campylobacterota</taxon>
        <taxon>Epsilonproteobacteria</taxon>
        <taxon>Campylobacterales</taxon>
        <taxon>Helicobacteraceae</taxon>
        <taxon>Helicobacter</taxon>
    </lineage>
</organism>
<dbReference type="Proteomes" id="UP000038622">
    <property type="component" value="Unassembled WGS sequence"/>
</dbReference>
<keyword evidence="1" id="KW-0479">Metal-binding</keyword>
<dbReference type="EMBL" id="CDMH01000037">
    <property type="protein sequence ID" value="CRF42595.1"/>
    <property type="molecule type" value="Genomic_DNA"/>
</dbReference>
<reference evidence="8" key="2">
    <citation type="submission" date="2014-12" db="EMBL/GenBank/DDBJ databases">
        <authorList>
            <person name="Smet A."/>
        </authorList>
    </citation>
    <scope>NUCLEOTIDE SEQUENCE [LARGE SCALE GENOMIC DNA]</scope>
</reference>
<dbReference type="Proteomes" id="UP000041394">
    <property type="component" value="Unassembled WGS sequence"/>
</dbReference>
<dbReference type="Gene3D" id="3.60.21.10">
    <property type="match status" value="1"/>
</dbReference>
<protein>
    <submittedName>
        <fullName evidence="7">Predicted phosphohydrolase</fullName>
    </submittedName>
</protein>
<evidence type="ECO:0000256" key="3">
    <source>
        <dbReference type="SAM" id="Phobius"/>
    </source>
</evidence>
<dbReference type="Proteomes" id="UP000045175">
    <property type="component" value="Unassembled WGS sequence"/>
</dbReference>
<keyword evidence="3" id="KW-0472">Membrane</keyword>
<keyword evidence="3" id="KW-0812">Transmembrane</keyword>
<dbReference type="InterPro" id="IPR004843">
    <property type="entry name" value="Calcineurin-like_PHP"/>
</dbReference>
<dbReference type="PANTHER" id="PTHR31302">
    <property type="entry name" value="TRANSMEMBRANE PROTEIN WITH METALLOPHOSPHOESTERASE DOMAIN-RELATED"/>
    <property type="match status" value="1"/>
</dbReference>
<feature type="transmembrane region" description="Helical" evidence="3">
    <location>
        <begin position="34"/>
        <end position="51"/>
    </location>
</feature>
<keyword evidence="8" id="KW-1185">Reference proteome</keyword>
<evidence type="ECO:0000313" key="5">
    <source>
        <dbReference type="EMBL" id="CRF41323.1"/>
    </source>
</evidence>
<dbReference type="CDD" id="cd07385">
    <property type="entry name" value="MPP_YkuE_C"/>
    <property type="match status" value="1"/>
</dbReference>
<evidence type="ECO:0000313" key="10">
    <source>
        <dbReference type="Proteomes" id="UP000045175"/>
    </source>
</evidence>
<proteinExistence type="predicted"/>
<dbReference type="GO" id="GO:0016020">
    <property type="term" value="C:membrane"/>
    <property type="evidence" value="ECO:0007669"/>
    <property type="project" value="GOC"/>
</dbReference>
<name>A0A0K2XI39_9HELI</name>
<dbReference type="InterPro" id="IPR029052">
    <property type="entry name" value="Metallo-depent_PP-like"/>
</dbReference>
<evidence type="ECO:0000256" key="2">
    <source>
        <dbReference type="ARBA" id="ARBA00022801"/>
    </source>
</evidence>
<sequence length="369" mass="42283">MHIPFTIIFLAVFLLMNGFSYMRLKKFAYPSLRLIPIALYIFEIIFLLVQRRMIPNVFGAFRIVLYTIGGISIAASFIMCLLLLLHVLILKTTPKNTDTHRRQTIKKLFDMGVIFWLFASIAKGFYNATNLVITKRRVKLKNLKQALHLAMISDAHIGEYLKKDYLQKIVDRINALHPDIVVIVGDLADLKAELVQEDLAPLEDIQSKYGVYYVLGNHEYYHGAAALIEVFKRHNIRVLQNENVPVAGINLMGVNDLMGYRFKHFEPDFKAIFAKADPNLPSVLLSHQPKSLTHLKQKPDLILCGHTHAGQIFPFTLLVWLDQRYIYGHYHLKDCQMIVSSGCGFWGPPVRIFTKSEIVSIHLEPKNQV</sequence>
<feature type="transmembrane region" description="Helical" evidence="3">
    <location>
        <begin position="108"/>
        <end position="126"/>
    </location>
</feature>
<dbReference type="AlphaFoldDB" id="A0A0K2XI39"/>
<dbReference type="Pfam" id="PF00149">
    <property type="entry name" value="Metallophos"/>
    <property type="match status" value="1"/>
</dbReference>
<feature type="transmembrane region" description="Helical" evidence="3">
    <location>
        <begin position="63"/>
        <end position="88"/>
    </location>
</feature>
<keyword evidence="3" id="KW-1133">Transmembrane helix</keyword>
<dbReference type="GO" id="GO:0008758">
    <property type="term" value="F:UDP-2,3-diacylglucosamine hydrolase activity"/>
    <property type="evidence" value="ECO:0007669"/>
    <property type="project" value="TreeGrafter"/>
</dbReference>
<dbReference type="InterPro" id="IPR051158">
    <property type="entry name" value="Metallophosphoesterase_sf"/>
</dbReference>
<dbReference type="GO" id="GO:0046872">
    <property type="term" value="F:metal ion binding"/>
    <property type="evidence" value="ECO:0007669"/>
    <property type="project" value="UniProtKB-KW"/>
</dbReference>
<feature type="transmembrane region" description="Helical" evidence="3">
    <location>
        <begin position="6"/>
        <end position="22"/>
    </location>
</feature>
<dbReference type="EMBL" id="CDMN01000035">
    <property type="protein sequence ID" value="CRF44369.1"/>
    <property type="molecule type" value="Genomic_DNA"/>
</dbReference>
<dbReference type="PANTHER" id="PTHR31302:SF31">
    <property type="entry name" value="PHOSPHODIESTERASE YAEI"/>
    <property type="match status" value="1"/>
</dbReference>
<dbReference type="STRING" id="1578720.HAL011_11140"/>
<keyword evidence="2 7" id="KW-0378">Hydrolase</keyword>
<feature type="domain" description="Calcineurin-like phosphoesterase" evidence="4">
    <location>
        <begin position="149"/>
        <end position="309"/>
    </location>
</feature>
<evidence type="ECO:0000256" key="1">
    <source>
        <dbReference type="ARBA" id="ARBA00022723"/>
    </source>
</evidence>
<dbReference type="SUPFAM" id="SSF56300">
    <property type="entry name" value="Metallo-dependent phosphatases"/>
    <property type="match status" value="1"/>
</dbReference>
<reference evidence="9 10" key="3">
    <citation type="submission" date="2014-12" db="EMBL/GenBank/DDBJ databases">
        <authorList>
            <person name="Jaenicke S."/>
        </authorList>
    </citation>
    <scope>NUCLEOTIDE SEQUENCE [LARGE SCALE GENOMIC DNA]</scope>
</reference>
<accession>A0A0K2XI39</accession>